<feature type="transmembrane region" description="Helical" evidence="1">
    <location>
        <begin position="166"/>
        <end position="184"/>
    </location>
</feature>
<evidence type="ECO:0000313" key="3">
    <source>
        <dbReference type="Proteomes" id="UP000095492"/>
    </source>
</evidence>
<dbReference type="GeneID" id="42788057"/>
<keyword evidence="1" id="KW-0472">Membrane</keyword>
<organism evidence="2 3">
    <name type="scientific">Eubacterium ramulus</name>
    <dbReference type="NCBI Taxonomy" id="39490"/>
    <lineage>
        <taxon>Bacteria</taxon>
        <taxon>Bacillati</taxon>
        <taxon>Bacillota</taxon>
        <taxon>Clostridia</taxon>
        <taxon>Eubacteriales</taxon>
        <taxon>Eubacteriaceae</taxon>
        <taxon>Eubacterium</taxon>
    </lineage>
</organism>
<evidence type="ECO:0000256" key="1">
    <source>
        <dbReference type="SAM" id="Phobius"/>
    </source>
</evidence>
<sequence length="188" mass="20517">MGQKNGQEKRQKTKAEYKNISREELMQEISGQENARTEEEKEARKNAYHAYVSQVTPSYSLTLNMLKAFLVGGIICCIGQGIMNFAMSRGLDQMNAGKWTSVILVLISVILTGLNIYPTIAKFGGAGALVPITGFANGVAAPAIEFKKEGQVFGIGSQIFSIGGPVILYGIFTSWLLGLVYWIWKLAS</sequence>
<reference evidence="2 3" key="1">
    <citation type="submission" date="2015-09" db="EMBL/GenBank/DDBJ databases">
        <authorList>
            <consortium name="Pathogen Informatics"/>
        </authorList>
    </citation>
    <scope>NUCLEOTIDE SEQUENCE [LARGE SCALE GENOMIC DNA]</scope>
    <source>
        <strain evidence="2 3">2789STDY5608891</strain>
    </source>
</reference>
<dbReference type="RefSeq" id="WP_022035851.1">
    <property type="nucleotide sequence ID" value="NZ_CABKSU010000122.1"/>
</dbReference>
<name>A0A173UV49_EUBRA</name>
<dbReference type="Pfam" id="PF03862">
    <property type="entry name" value="SpoVAC_SpoVAEB"/>
    <property type="match status" value="1"/>
</dbReference>
<dbReference type="EMBL" id="CYYA01000017">
    <property type="protein sequence ID" value="CUN18942.1"/>
    <property type="molecule type" value="Genomic_DNA"/>
</dbReference>
<feature type="transmembrane region" description="Helical" evidence="1">
    <location>
        <begin position="68"/>
        <end position="87"/>
    </location>
</feature>
<feature type="transmembrane region" description="Helical" evidence="1">
    <location>
        <begin position="123"/>
        <end position="146"/>
    </location>
</feature>
<proteinExistence type="predicted"/>
<dbReference type="Proteomes" id="UP000095492">
    <property type="component" value="Unassembled WGS sequence"/>
</dbReference>
<keyword evidence="1" id="KW-0812">Transmembrane</keyword>
<dbReference type="InterPro" id="IPR005562">
    <property type="entry name" value="SpoVA"/>
</dbReference>
<gene>
    <name evidence="2" type="ORF">ERS852448_02291</name>
</gene>
<keyword evidence="1" id="KW-1133">Transmembrane helix</keyword>
<dbReference type="PANTHER" id="PTHR38450:SF1">
    <property type="entry name" value="STAGE V SPORULATION PROTEIN AC"/>
    <property type="match status" value="1"/>
</dbReference>
<evidence type="ECO:0000313" key="2">
    <source>
        <dbReference type="EMBL" id="CUN18942.1"/>
    </source>
</evidence>
<accession>A0A173UV49</accession>
<dbReference type="PANTHER" id="PTHR38450">
    <property type="entry name" value="STAGE V SPORULATION PROTEIN AC-RELATED"/>
    <property type="match status" value="1"/>
</dbReference>
<protein>
    <submittedName>
        <fullName evidence="2">Stage V sporulation protein AC</fullName>
    </submittedName>
</protein>
<dbReference type="AlphaFoldDB" id="A0A173UV49"/>
<dbReference type="STRING" id="39490.ERS852448_02291"/>
<feature type="transmembrane region" description="Helical" evidence="1">
    <location>
        <begin position="99"/>
        <end position="117"/>
    </location>
</feature>